<keyword evidence="1" id="KW-0862">Zinc</keyword>
<dbReference type="SMART" id="SM00184">
    <property type="entry name" value="RING"/>
    <property type="match status" value="1"/>
</dbReference>
<feature type="compositionally biased region" description="Basic and acidic residues" evidence="2">
    <location>
        <begin position="514"/>
        <end position="523"/>
    </location>
</feature>
<dbReference type="SMART" id="SM00464">
    <property type="entry name" value="LON"/>
    <property type="match status" value="1"/>
</dbReference>
<dbReference type="InterPro" id="IPR001841">
    <property type="entry name" value="Znf_RING"/>
</dbReference>
<evidence type="ECO:0000256" key="1">
    <source>
        <dbReference type="PROSITE-ProRule" id="PRU00175"/>
    </source>
</evidence>
<accession>A0A507BLW4</accession>
<evidence type="ECO:0000313" key="5">
    <source>
        <dbReference type="EMBL" id="TPX30677.1"/>
    </source>
</evidence>
<dbReference type="AlphaFoldDB" id="A0A507BLW4"/>
<dbReference type="GO" id="GO:0061630">
    <property type="term" value="F:ubiquitin protein ligase activity"/>
    <property type="evidence" value="ECO:0007669"/>
    <property type="project" value="TreeGrafter"/>
</dbReference>
<gene>
    <name evidence="5" type="ORF">SmJEL517_g05810</name>
</gene>
<feature type="domain" description="Lon N-terminal" evidence="4">
    <location>
        <begin position="349"/>
        <end position="654"/>
    </location>
</feature>
<dbReference type="SUPFAM" id="SSF57850">
    <property type="entry name" value="RING/U-box"/>
    <property type="match status" value="1"/>
</dbReference>
<reference evidence="5 6" key="1">
    <citation type="journal article" date="2019" name="Sci. Rep.">
        <title>Comparative genomics of chytrid fungi reveal insights into the obligate biotrophic and pathogenic lifestyle of Synchytrium endobioticum.</title>
        <authorList>
            <person name="van de Vossenberg B.T.L.H."/>
            <person name="Warris S."/>
            <person name="Nguyen H.D.T."/>
            <person name="van Gent-Pelzer M.P.E."/>
            <person name="Joly D.L."/>
            <person name="van de Geest H.C."/>
            <person name="Bonants P.J.M."/>
            <person name="Smith D.S."/>
            <person name="Levesque C.A."/>
            <person name="van der Lee T.A.J."/>
        </authorList>
    </citation>
    <scope>NUCLEOTIDE SEQUENCE [LARGE SCALE GENOMIC DNA]</scope>
    <source>
        <strain evidence="5 6">JEL517</strain>
    </source>
</reference>
<dbReference type="RefSeq" id="XP_031022290.1">
    <property type="nucleotide sequence ID" value="XM_031171736.1"/>
</dbReference>
<dbReference type="STRING" id="1806994.A0A507BLW4"/>
<evidence type="ECO:0000259" key="4">
    <source>
        <dbReference type="PROSITE" id="PS51787"/>
    </source>
</evidence>
<keyword evidence="6" id="KW-1185">Reference proteome</keyword>
<feature type="compositionally biased region" description="Low complexity" evidence="2">
    <location>
        <begin position="498"/>
        <end position="513"/>
    </location>
</feature>
<dbReference type="GeneID" id="42007033"/>
<feature type="compositionally biased region" description="Low complexity" evidence="2">
    <location>
        <begin position="670"/>
        <end position="686"/>
    </location>
</feature>
<evidence type="ECO:0000256" key="2">
    <source>
        <dbReference type="SAM" id="MobiDB-lite"/>
    </source>
</evidence>
<organism evidence="5 6">
    <name type="scientific">Synchytrium microbalum</name>
    <dbReference type="NCBI Taxonomy" id="1806994"/>
    <lineage>
        <taxon>Eukaryota</taxon>
        <taxon>Fungi</taxon>
        <taxon>Fungi incertae sedis</taxon>
        <taxon>Chytridiomycota</taxon>
        <taxon>Chytridiomycota incertae sedis</taxon>
        <taxon>Chytridiomycetes</taxon>
        <taxon>Synchytriales</taxon>
        <taxon>Synchytriaceae</taxon>
        <taxon>Synchytrium</taxon>
    </lineage>
</organism>
<dbReference type="Pfam" id="PF02190">
    <property type="entry name" value="LON_substr_bdg"/>
    <property type="match status" value="1"/>
</dbReference>
<dbReference type="PANTHER" id="PTHR23327:SF42">
    <property type="entry name" value="LON PEPTIDASE N-TERMINAL DOMAIN AND RING FINGER PROTEIN C14F5.10C"/>
    <property type="match status" value="1"/>
</dbReference>
<keyword evidence="1" id="KW-0863">Zinc-finger</keyword>
<dbReference type="Pfam" id="PF13923">
    <property type="entry name" value="zf-C3HC4_2"/>
    <property type="match status" value="1"/>
</dbReference>
<dbReference type="InterPro" id="IPR003111">
    <property type="entry name" value="Lon_prtase_N"/>
</dbReference>
<dbReference type="Proteomes" id="UP000319731">
    <property type="component" value="Unassembled WGS sequence"/>
</dbReference>
<dbReference type="OrthoDB" id="264917at2759"/>
<evidence type="ECO:0000259" key="3">
    <source>
        <dbReference type="PROSITE" id="PS50089"/>
    </source>
</evidence>
<sequence>MNEKPVGNAKHSIGLELLRTTSTADNAHAAPVIESPLLSFYLCPAAVCGKRHQYHNERTDVTVSSTIEKYLPEAALATKLCRKAYKLAAPHIKASISGVANNIPDETLMAIDGADPFAHIDDNSVITIQTNLNQAEGLYRESLAVFPLLEPSILGHIRVLAALGRWDQALSETRSIPDIQKSRLVTTEIVALAAQSGIILSSNTAWMQPHRTASTSSEIKKALPAKPAPLDTSNIPITSSHLSHPITIPPSQTPLELPLAAADFECLLCYNLLYDPVTCPCGHTWCRPCLLESTDHNRKCPLCRAPLASYGHYLRRQPNIILNKIITTYYPEPTEARTVSLNERATGPDSWIPMFICTLVYPGMPCFLHIFEPRYRILVKRAMETDKRFGVVLPSSVGAFAEYGTMVEIRRCEPINEPGTDLTGDDDNALPRYLIDTIGIYRFKVLERSTNDVGFSTARIERLEDIDLEDEDPATVMSSNSSNVQVVSDWANRWSGDSQATTWSSSAAATSTSMDEHSDHPMGEHQMPSNPSGIDHKVISQPTTSSPTVPPSQPVPEYTAEPLTPPPSASEPSHLSRLVTKALDFIHNFIASLPEQSRFSFERQHGMPPADPGDLSFWLASLLPISPTRKYDLLRMQSVVGRMEKVCHLIDRAIEQQRNAAGNNPGGGAAPQIPNTTNPTTTTTAS</sequence>
<dbReference type="InterPro" id="IPR013083">
    <property type="entry name" value="Znf_RING/FYVE/PHD"/>
</dbReference>
<dbReference type="EMBL" id="QEAO01000060">
    <property type="protein sequence ID" value="TPX30677.1"/>
    <property type="molecule type" value="Genomic_DNA"/>
</dbReference>
<dbReference type="InterPro" id="IPR015947">
    <property type="entry name" value="PUA-like_sf"/>
</dbReference>
<dbReference type="PROSITE" id="PS51787">
    <property type="entry name" value="LON_N"/>
    <property type="match status" value="1"/>
</dbReference>
<dbReference type="SUPFAM" id="SSF88697">
    <property type="entry name" value="PUA domain-like"/>
    <property type="match status" value="1"/>
</dbReference>
<feature type="region of interest" description="Disordered" evidence="2">
    <location>
        <begin position="497"/>
        <end position="574"/>
    </location>
</feature>
<dbReference type="InterPro" id="IPR046336">
    <property type="entry name" value="Lon_prtase_N_sf"/>
</dbReference>
<dbReference type="PROSITE" id="PS50089">
    <property type="entry name" value="ZF_RING_2"/>
    <property type="match status" value="1"/>
</dbReference>
<feature type="domain" description="RING-type" evidence="3">
    <location>
        <begin position="266"/>
        <end position="304"/>
    </location>
</feature>
<dbReference type="PANTHER" id="PTHR23327">
    <property type="entry name" value="RING FINGER PROTEIN 127"/>
    <property type="match status" value="1"/>
</dbReference>
<feature type="region of interest" description="Disordered" evidence="2">
    <location>
        <begin position="659"/>
        <end position="686"/>
    </location>
</feature>
<name>A0A507BLW4_9FUNG</name>
<dbReference type="Gene3D" id="2.30.130.40">
    <property type="entry name" value="LON domain-like"/>
    <property type="match status" value="1"/>
</dbReference>
<protein>
    <recommendedName>
        <fullName evidence="7">RING-type domain-containing protein</fullName>
    </recommendedName>
</protein>
<evidence type="ECO:0000313" key="6">
    <source>
        <dbReference type="Proteomes" id="UP000319731"/>
    </source>
</evidence>
<evidence type="ECO:0008006" key="7">
    <source>
        <dbReference type="Google" id="ProtNLM"/>
    </source>
</evidence>
<proteinExistence type="predicted"/>
<dbReference type="Gene3D" id="1.20.58.1480">
    <property type="match status" value="1"/>
</dbReference>
<dbReference type="CDD" id="cd16514">
    <property type="entry name" value="RING-HC_LONFs_rpt2"/>
    <property type="match status" value="1"/>
</dbReference>
<comment type="caution">
    <text evidence="5">The sequence shown here is derived from an EMBL/GenBank/DDBJ whole genome shotgun (WGS) entry which is preliminary data.</text>
</comment>
<dbReference type="Gene3D" id="3.30.40.10">
    <property type="entry name" value="Zinc/RING finger domain, C3HC4 (zinc finger)"/>
    <property type="match status" value="1"/>
</dbReference>
<dbReference type="GO" id="GO:0008270">
    <property type="term" value="F:zinc ion binding"/>
    <property type="evidence" value="ECO:0007669"/>
    <property type="project" value="UniProtKB-KW"/>
</dbReference>
<keyword evidence="1" id="KW-0479">Metal-binding</keyword>